<evidence type="ECO:0000313" key="1">
    <source>
        <dbReference type="EMBL" id="PIP24295.1"/>
    </source>
</evidence>
<organism evidence="1 2">
    <name type="scientific">Candidatus Nealsonbacteria bacterium CG23_combo_of_CG06-09_8_20_14_all_37_18</name>
    <dbReference type="NCBI Taxonomy" id="1974720"/>
    <lineage>
        <taxon>Bacteria</taxon>
        <taxon>Candidatus Nealsoniibacteriota</taxon>
    </lineage>
</organism>
<reference evidence="1 2" key="1">
    <citation type="submission" date="2017-09" db="EMBL/GenBank/DDBJ databases">
        <title>Depth-based differentiation of microbial function through sediment-hosted aquifers and enrichment of novel symbionts in the deep terrestrial subsurface.</title>
        <authorList>
            <person name="Probst A.J."/>
            <person name="Ladd B."/>
            <person name="Jarett J.K."/>
            <person name="Geller-Mcgrath D.E."/>
            <person name="Sieber C.M."/>
            <person name="Emerson J.B."/>
            <person name="Anantharaman K."/>
            <person name="Thomas B.C."/>
            <person name="Malmstrom R."/>
            <person name="Stieglmeier M."/>
            <person name="Klingl A."/>
            <person name="Woyke T."/>
            <person name="Ryan C.M."/>
            <person name="Banfield J.F."/>
        </authorList>
    </citation>
    <scope>NUCLEOTIDE SEQUENCE [LARGE SCALE GENOMIC DNA]</scope>
    <source>
        <strain evidence="1">CG23_combo_of_CG06-09_8_20_14_all_37_18</strain>
    </source>
</reference>
<sequence>ARDFYDLYFIMRKGILTLEQKKRLNSSKDEIIKNADNVNFSSELAALLPQDQQAIIKDFKNNLFNELNRQLSGI</sequence>
<evidence type="ECO:0000313" key="2">
    <source>
        <dbReference type="Proteomes" id="UP000229952"/>
    </source>
</evidence>
<dbReference type="AlphaFoldDB" id="A0A2G9YYG2"/>
<comment type="caution">
    <text evidence="1">The sequence shown here is derived from an EMBL/GenBank/DDBJ whole genome shotgun (WGS) entry which is preliminary data.</text>
</comment>
<accession>A0A2G9YYG2</accession>
<dbReference type="Proteomes" id="UP000229952">
    <property type="component" value="Unassembled WGS sequence"/>
</dbReference>
<protein>
    <submittedName>
        <fullName evidence="1">Uncharacterized protein</fullName>
    </submittedName>
</protein>
<dbReference type="EMBL" id="PCRQ01000035">
    <property type="protein sequence ID" value="PIP24295.1"/>
    <property type="molecule type" value="Genomic_DNA"/>
</dbReference>
<proteinExistence type="predicted"/>
<gene>
    <name evidence="1" type="ORF">COX35_01445</name>
</gene>
<feature type="non-terminal residue" evidence="1">
    <location>
        <position position="1"/>
    </location>
</feature>
<name>A0A2G9YYG2_9BACT</name>